<feature type="transmembrane region" description="Helical" evidence="8">
    <location>
        <begin position="572"/>
        <end position="597"/>
    </location>
</feature>
<feature type="transmembrane region" description="Helical" evidence="8">
    <location>
        <begin position="276"/>
        <end position="297"/>
    </location>
</feature>
<dbReference type="InterPro" id="IPR036259">
    <property type="entry name" value="MFS_trans_sf"/>
</dbReference>
<dbReference type="AlphaFoldDB" id="A0A8S9ZV22"/>
<evidence type="ECO:0000256" key="4">
    <source>
        <dbReference type="ARBA" id="ARBA00022692"/>
    </source>
</evidence>
<gene>
    <name evidence="12" type="ORF">Mgra_00003572</name>
</gene>
<dbReference type="GO" id="GO:0006811">
    <property type="term" value="P:monoatomic ion transport"/>
    <property type="evidence" value="ECO:0007669"/>
    <property type="project" value="UniProtKB-KW"/>
</dbReference>
<feature type="coiled-coil region" evidence="9">
    <location>
        <begin position="894"/>
        <end position="921"/>
    </location>
</feature>
<keyword evidence="8" id="KW-0406">Ion transport</keyword>
<evidence type="ECO:0000256" key="2">
    <source>
        <dbReference type="ARBA" id="ARBA00009657"/>
    </source>
</evidence>
<feature type="compositionally biased region" description="Basic residues" evidence="10">
    <location>
        <begin position="109"/>
        <end position="118"/>
    </location>
</feature>
<dbReference type="InterPro" id="IPR002350">
    <property type="entry name" value="Kazal_dom"/>
</dbReference>
<feature type="transmembrane region" description="Helical" evidence="8">
    <location>
        <begin position="393"/>
        <end position="412"/>
    </location>
</feature>
<dbReference type="GO" id="GO:0016323">
    <property type="term" value="C:basolateral plasma membrane"/>
    <property type="evidence" value="ECO:0007669"/>
    <property type="project" value="TreeGrafter"/>
</dbReference>
<dbReference type="GO" id="GO:0043252">
    <property type="term" value="P:sodium-independent organic anion transport"/>
    <property type="evidence" value="ECO:0007669"/>
    <property type="project" value="TreeGrafter"/>
</dbReference>
<keyword evidence="3" id="KW-1003">Cell membrane</keyword>
<feature type="compositionally biased region" description="Basic and acidic residues" evidence="10">
    <location>
        <begin position="97"/>
        <end position="108"/>
    </location>
</feature>
<dbReference type="InterPro" id="IPR004156">
    <property type="entry name" value="OATP"/>
</dbReference>
<evidence type="ECO:0000256" key="7">
    <source>
        <dbReference type="ARBA" id="ARBA00023157"/>
    </source>
</evidence>
<dbReference type="PANTHER" id="PTHR11388:SF151">
    <property type="entry name" value="SOLUTE CARRIER ORGANIC ANION TRANSPORTER FAMILY MEMBER"/>
    <property type="match status" value="1"/>
</dbReference>
<feature type="domain" description="Kazal-like" evidence="11">
    <location>
        <begin position="694"/>
        <end position="749"/>
    </location>
</feature>
<keyword evidence="7" id="KW-1015">Disulfide bond</keyword>
<dbReference type="SUPFAM" id="SSF103473">
    <property type="entry name" value="MFS general substrate transporter"/>
    <property type="match status" value="1"/>
</dbReference>
<comment type="subcellular location">
    <subcellularLocation>
        <location evidence="1 8">Cell membrane</location>
        <topology evidence="1 8">Multi-pass membrane protein</topology>
    </subcellularLocation>
</comment>
<evidence type="ECO:0000256" key="8">
    <source>
        <dbReference type="RuleBase" id="RU362056"/>
    </source>
</evidence>
<feature type="region of interest" description="Disordered" evidence="10">
    <location>
        <begin position="86"/>
        <end position="138"/>
    </location>
</feature>
<dbReference type="OrthoDB" id="5062115at2759"/>
<keyword evidence="5 8" id="KW-1133">Transmembrane helix</keyword>
<keyword evidence="8" id="KW-0813">Transport</keyword>
<evidence type="ECO:0000256" key="5">
    <source>
        <dbReference type="ARBA" id="ARBA00022989"/>
    </source>
</evidence>
<feature type="transmembrane region" description="Helical" evidence="8">
    <location>
        <begin position="865"/>
        <end position="888"/>
    </location>
</feature>
<accession>A0A8S9ZV22</accession>
<evidence type="ECO:0000259" key="11">
    <source>
        <dbReference type="PROSITE" id="PS51465"/>
    </source>
</evidence>
<comment type="caution">
    <text evidence="12">The sequence shown here is derived from an EMBL/GenBank/DDBJ whole genome shotgun (WGS) entry which is preliminary data.</text>
</comment>
<evidence type="ECO:0000256" key="6">
    <source>
        <dbReference type="ARBA" id="ARBA00023136"/>
    </source>
</evidence>
<name>A0A8S9ZV22_9BILA</name>
<feature type="transmembrane region" description="Helical" evidence="8">
    <location>
        <begin position="356"/>
        <end position="381"/>
    </location>
</feature>
<evidence type="ECO:0000256" key="3">
    <source>
        <dbReference type="ARBA" id="ARBA00022475"/>
    </source>
</evidence>
<evidence type="ECO:0000256" key="9">
    <source>
        <dbReference type="SAM" id="Coils"/>
    </source>
</evidence>
<dbReference type="PROSITE" id="PS51465">
    <property type="entry name" value="KAZAL_2"/>
    <property type="match status" value="1"/>
</dbReference>
<keyword evidence="13" id="KW-1185">Reference proteome</keyword>
<evidence type="ECO:0000313" key="12">
    <source>
        <dbReference type="EMBL" id="KAF7636993.1"/>
    </source>
</evidence>
<feature type="transmembrane region" description="Helical" evidence="8">
    <location>
        <begin position="774"/>
        <end position="800"/>
    </location>
</feature>
<dbReference type="GO" id="GO:0015347">
    <property type="term" value="F:sodium-independent organic anion transmembrane transporter activity"/>
    <property type="evidence" value="ECO:0007669"/>
    <property type="project" value="TreeGrafter"/>
</dbReference>
<keyword evidence="6 8" id="KW-0472">Membrane</keyword>
<feature type="transmembrane region" description="Helical" evidence="8">
    <location>
        <begin position="642"/>
        <end position="662"/>
    </location>
</feature>
<dbReference type="Gene3D" id="1.20.1250.20">
    <property type="entry name" value="MFS general substrate transporter like domains"/>
    <property type="match status" value="1"/>
</dbReference>
<feature type="transmembrane region" description="Helical" evidence="8">
    <location>
        <begin position="609"/>
        <end position="630"/>
    </location>
</feature>
<reference evidence="12" key="1">
    <citation type="journal article" date="2020" name="Ecol. Evol.">
        <title>Genome structure and content of the rice root-knot nematode (Meloidogyne graminicola).</title>
        <authorList>
            <person name="Phan N.T."/>
            <person name="Danchin E.G.J."/>
            <person name="Klopp C."/>
            <person name="Perfus-Barbeoch L."/>
            <person name="Kozlowski D.K."/>
            <person name="Koutsovoulos G.D."/>
            <person name="Lopez-Roques C."/>
            <person name="Bouchez O."/>
            <person name="Zahm M."/>
            <person name="Besnard G."/>
            <person name="Bellafiore S."/>
        </authorList>
    </citation>
    <scope>NUCLEOTIDE SEQUENCE</scope>
    <source>
        <strain evidence="12">VN-18</strain>
    </source>
</reference>
<dbReference type="Pfam" id="PF03137">
    <property type="entry name" value="OATP"/>
    <property type="match status" value="1"/>
</dbReference>
<dbReference type="NCBIfam" id="TIGR00805">
    <property type="entry name" value="oat"/>
    <property type="match status" value="1"/>
</dbReference>
<evidence type="ECO:0000313" key="13">
    <source>
        <dbReference type="Proteomes" id="UP000605970"/>
    </source>
</evidence>
<proteinExistence type="inferred from homology"/>
<evidence type="ECO:0000256" key="10">
    <source>
        <dbReference type="SAM" id="MobiDB-lite"/>
    </source>
</evidence>
<dbReference type="PANTHER" id="PTHR11388">
    <property type="entry name" value="ORGANIC ANION TRANSPORTER"/>
    <property type="match status" value="1"/>
</dbReference>
<feature type="transmembrane region" description="Helical" evidence="8">
    <location>
        <begin position="812"/>
        <end position="835"/>
    </location>
</feature>
<keyword evidence="4 8" id="KW-0812">Transmembrane</keyword>
<feature type="transmembrane region" description="Helical" evidence="8">
    <location>
        <begin position="202"/>
        <end position="222"/>
    </location>
</feature>
<dbReference type="EMBL" id="JABEBT010000024">
    <property type="protein sequence ID" value="KAF7636993.1"/>
    <property type="molecule type" value="Genomic_DNA"/>
</dbReference>
<feature type="transmembrane region" description="Helical" evidence="8">
    <location>
        <begin position="250"/>
        <end position="269"/>
    </location>
</feature>
<protein>
    <recommendedName>
        <fullName evidence="8">Solute carrier organic anion transporter family member</fullName>
    </recommendedName>
</protein>
<comment type="similarity">
    <text evidence="2 8">Belongs to the organo anion transporter (TC 2.A.60) family.</text>
</comment>
<evidence type="ECO:0000256" key="1">
    <source>
        <dbReference type="ARBA" id="ARBA00004651"/>
    </source>
</evidence>
<feature type="transmembrane region" description="Helical" evidence="8">
    <location>
        <begin position="447"/>
        <end position="473"/>
    </location>
</feature>
<dbReference type="Proteomes" id="UP000605970">
    <property type="component" value="Unassembled WGS sequence"/>
</dbReference>
<keyword evidence="9" id="KW-0175">Coiled coil</keyword>
<sequence>MKRSSIRQIQHSKMVGHGKISGVDRQFFGKELEEYSSTAETHSAPGDLSELPRTWHYHMDSLQQNEILQISAGPSNSNQQRLFKNNKIDKGLNNTSENDRRQYSDDSKRQRRKGHLRGTRSNGFASGPPFPKFVDSKRRERLNSETTNCYYDDDWYGPLNEKQKQQQMALIEHEISEMANETLCGIGKWRPKWLQRFAHKEWMLILMCWFCLIQGMIVSGLVPSSISTIERRFQFSTSVLGRILQKGLKIFFYEFGYVLFCIPVSYFGGRHSKSTVLGIGLFIMSLGSFIFTLPHFIADPYTSTYQNDAVERSRCYLNDSINSANTSDNFTHFQTADFEALKSCSSPENQPGSFRFVFLFCLAHFMHGIGATPLFTIGISYIDENVGPALSSLYIGIFYAFVVFGPAIGFFMSSKFLLWHTDFMVTGQKLQKLIIDLDETDPKWVGAWYIGFILASIFGLLAVFPILTFPKLLPESLKWHRTRLQEETMGTKKRTPECCGIPPVSSRTTAAIFTADGEIHIDDEFCGEPVVVQFQSSMPALKNRQGPIWYQFWLDVRHIPIAIYKILLNGPFMLITFGMAVCGLIVAGCSTFMSTYLERQFGVAPSKATLFMGSVMVPMAGFGTMISGMIIHKFRLSCVRTLQYCIALVLCALLLSPMYFIYCDHDQLVGIERHYPVDDSSSNHYDPITDVYIYKLNTKCNSNCQCSMLEYHPVCAEHIDGSQLAFYSPCYAGCPLPYASSIREYTNCSCVPDETKGGVRRVKRGFCESKCRGLFAFLVFFAPFCFFTFAVFIALITVVLRTVDYDERSFALGIQWILVRVIGTIPAPVVFGWLFDHSCIRQHLDPCSGAHGSCMLHHNKTLADLFLTFTIAGLLVGLICLIGVLMFFGNSLNDEQQKQQLNNSKNNIKLEKRNSKVLLNELGEDDECLNNEGNISETDLD</sequence>
<organism evidence="12 13">
    <name type="scientific">Meloidogyne graminicola</name>
    <dbReference type="NCBI Taxonomy" id="189291"/>
    <lineage>
        <taxon>Eukaryota</taxon>
        <taxon>Metazoa</taxon>
        <taxon>Ecdysozoa</taxon>
        <taxon>Nematoda</taxon>
        <taxon>Chromadorea</taxon>
        <taxon>Rhabditida</taxon>
        <taxon>Tylenchina</taxon>
        <taxon>Tylenchomorpha</taxon>
        <taxon>Tylenchoidea</taxon>
        <taxon>Meloidogynidae</taxon>
        <taxon>Meloidogyninae</taxon>
        <taxon>Meloidogyne</taxon>
    </lineage>
</organism>